<feature type="compositionally biased region" description="Acidic residues" evidence="1">
    <location>
        <begin position="221"/>
        <end position="230"/>
    </location>
</feature>
<feature type="compositionally biased region" description="Basic and acidic residues" evidence="1">
    <location>
        <begin position="168"/>
        <end position="190"/>
    </location>
</feature>
<feature type="region of interest" description="Disordered" evidence="1">
    <location>
        <begin position="91"/>
        <end position="204"/>
    </location>
</feature>
<keyword evidence="3" id="KW-1185">Reference proteome</keyword>
<dbReference type="AlphaFoldDB" id="A0A388KMQ6"/>
<feature type="compositionally biased region" description="Polar residues" evidence="1">
    <location>
        <begin position="32"/>
        <end position="56"/>
    </location>
</feature>
<feature type="compositionally biased region" description="Basic and acidic residues" evidence="1">
    <location>
        <begin position="1"/>
        <end position="15"/>
    </location>
</feature>
<dbReference type="Proteomes" id="UP000265515">
    <property type="component" value="Unassembled WGS sequence"/>
</dbReference>
<feature type="region of interest" description="Disordered" evidence="1">
    <location>
        <begin position="1"/>
        <end position="56"/>
    </location>
</feature>
<dbReference type="EMBL" id="BFEA01000145">
    <property type="protein sequence ID" value="GBG71344.1"/>
    <property type="molecule type" value="Genomic_DNA"/>
</dbReference>
<comment type="caution">
    <text evidence="2">The sequence shown here is derived from an EMBL/GenBank/DDBJ whole genome shotgun (WGS) entry which is preliminary data.</text>
</comment>
<proteinExistence type="predicted"/>
<organism evidence="2 3">
    <name type="scientific">Chara braunii</name>
    <name type="common">Braun's stonewort</name>
    <dbReference type="NCBI Taxonomy" id="69332"/>
    <lineage>
        <taxon>Eukaryota</taxon>
        <taxon>Viridiplantae</taxon>
        <taxon>Streptophyta</taxon>
        <taxon>Charophyceae</taxon>
        <taxon>Charales</taxon>
        <taxon>Characeae</taxon>
        <taxon>Chara</taxon>
    </lineage>
</organism>
<feature type="compositionally biased region" description="Basic and acidic residues" evidence="1">
    <location>
        <begin position="148"/>
        <end position="161"/>
    </location>
</feature>
<dbReference type="Gramene" id="GBG71344">
    <property type="protein sequence ID" value="GBG71344"/>
    <property type="gene ID" value="CBR_g8764"/>
</dbReference>
<sequence length="230" mass="24780">MQRAKARDNFQKKQGAEPVAQVFRADPFVSERTATPSAPAGPSTSTGQLTRQQPNTPACVVIVEDDPKPGARIGRMSFRNFNPEVQALTSDGVFSNARQRGEEQQNEGNIVRKRRIGALKQMNEDGEIVEELSGRRGRGRGRGGGRGRGREGGRGRGREGGGRGGGKKSAEFEQDRQGGSENARSLHAEVDAPPSAPGYLRSIGGIRAVQQRRATSMDMENAGDEGIENR</sequence>
<evidence type="ECO:0000313" key="2">
    <source>
        <dbReference type="EMBL" id="GBG71344.1"/>
    </source>
</evidence>
<protein>
    <submittedName>
        <fullName evidence="2">Uncharacterized protein</fullName>
    </submittedName>
</protein>
<accession>A0A388KMQ6</accession>
<gene>
    <name evidence="2" type="ORF">CBR_g8764</name>
</gene>
<evidence type="ECO:0000256" key="1">
    <source>
        <dbReference type="SAM" id="MobiDB-lite"/>
    </source>
</evidence>
<reference evidence="2 3" key="1">
    <citation type="journal article" date="2018" name="Cell">
        <title>The Chara Genome: Secondary Complexity and Implications for Plant Terrestrialization.</title>
        <authorList>
            <person name="Nishiyama T."/>
            <person name="Sakayama H."/>
            <person name="Vries J.D."/>
            <person name="Buschmann H."/>
            <person name="Saint-Marcoux D."/>
            <person name="Ullrich K.K."/>
            <person name="Haas F.B."/>
            <person name="Vanderstraeten L."/>
            <person name="Becker D."/>
            <person name="Lang D."/>
            <person name="Vosolsobe S."/>
            <person name="Rombauts S."/>
            <person name="Wilhelmsson P.K.I."/>
            <person name="Janitza P."/>
            <person name="Kern R."/>
            <person name="Heyl A."/>
            <person name="Rumpler F."/>
            <person name="Villalobos L.I.A.C."/>
            <person name="Clay J.M."/>
            <person name="Skokan R."/>
            <person name="Toyoda A."/>
            <person name="Suzuki Y."/>
            <person name="Kagoshima H."/>
            <person name="Schijlen E."/>
            <person name="Tajeshwar N."/>
            <person name="Catarino B."/>
            <person name="Hetherington A.J."/>
            <person name="Saltykova A."/>
            <person name="Bonnot C."/>
            <person name="Breuninger H."/>
            <person name="Symeonidi A."/>
            <person name="Radhakrishnan G.V."/>
            <person name="Van Nieuwerburgh F."/>
            <person name="Deforce D."/>
            <person name="Chang C."/>
            <person name="Karol K.G."/>
            <person name="Hedrich R."/>
            <person name="Ulvskov P."/>
            <person name="Glockner G."/>
            <person name="Delwiche C.F."/>
            <person name="Petrasek J."/>
            <person name="Van de Peer Y."/>
            <person name="Friml J."/>
            <person name="Beilby M."/>
            <person name="Dolan L."/>
            <person name="Kohara Y."/>
            <person name="Sugano S."/>
            <person name="Fujiyama A."/>
            <person name="Delaux P.-M."/>
            <person name="Quint M."/>
            <person name="TheiBen G."/>
            <person name="Hagemann M."/>
            <person name="Harholt J."/>
            <person name="Dunand C."/>
            <person name="Zachgo S."/>
            <person name="Langdale J."/>
            <person name="Maumus F."/>
            <person name="Straeten D.V.D."/>
            <person name="Gould S.B."/>
            <person name="Rensing S.A."/>
        </authorList>
    </citation>
    <scope>NUCLEOTIDE SEQUENCE [LARGE SCALE GENOMIC DNA]</scope>
    <source>
        <strain evidence="2 3">S276</strain>
    </source>
</reference>
<feature type="region of interest" description="Disordered" evidence="1">
    <location>
        <begin position="211"/>
        <end position="230"/>
    </location>
</feature>
<dbReference type="OrthoDB" id="2019850at2759"/>
<feature type="compositionally biased region" description="Basic residues" evidence="1">
    <location>
        <begin position="135"/>
        <end position="147"/>
    </location>
</feature>
<name>A0A388KMQ6_CHABU</name>
<evidence type="ECO:0000313" key="3">
    <source>
        <dbReference type="Proteomes" id="UP000265515"/>
    </source>
</evidence>